<evidence type="ECO:0000256" key="5">
    <source>
        <dbReference type="ARBA" id="ARBA00023136"/>
    </source>
</evidence>
<feature type="transmembrane region" description="Helical" evidence="6">
    <location>
        <begin position="92"/>
        <end position="111"/>
    </location>
</feature>
<dbReference type="GO" id="GO:0004888">
    <property type="term" value="F:transmembrane signaling receptor activity"/>
    <property type="evidence" value="ECO:0007669"/>
    <property type="project" value="InterPro"/>
</dbReference>
<dbReference type="PANTHER" id="PTHR31627:SF43">
    <property type="entry name" value="SERPENTINE RECEPTOR CLASS GAMMA-15"/>
    <property type="match status" value="1"/>
</dbReference>
<dbReference type="EMBL" id="CANHGI010000002">
    <property type="protein sequence ID" value="CAI5442951.1"/>
    <property type="molecule type" value="Genomic_DNA"/>
</dbReference>
<organism evidence="7 8">
    <name type="scientific">Caenorhabditis angaria</name>
    <dbReference type="NCBI Taxonomy" id="860376"/>
    <lineage>
        <taxon>Eukaryota</taxon>
        <taxon>Metazoa</taxon>
        <taxon>Ecdysozoa</taxon>
        <taxon>Nematoda</taxon>
        <taxon>Chromadorea</taxon>
        <taxon>Rhabditida</taxon>
        <taxon>Rhabditina</taxon>
        <taxon>Rhabditomorpha</taxon>
        <taxon>Rhabditoidea</taxon>
        <taxon>Rhabditidae</taxon>
        <taxon>Peloderinae</taxon>
        <taxon>Caenorhabditis</taxon>
    </lineage>
</organism>
<dbReference type="GO" id="GO:0016020">
    <property type="term" value="C:membrane"/>
    <property type="evidence" value="ECO:0007669"/>
    <property type="project" value="UniProtKB-SubCell"/>
</dbReference>
<keyword evidence="3 6" id="KW-0812">Transmembrane</keyword>
<evidence type="ECO:0000313" key="8">
    <source>
        <dbReference type="Proteomes" id="UP001152747"/>
    </source>
</evidence>
<gene>
    <name evidence="7" type="ORF">CAMP_LOCUS5588</name>
</gene>
<name>A0A9P1ID81_9PELO</name>
<protein>
    <recommendedName>
        <fullName evidence="6">Serpentine receptor class gamma</fullName>
    </recommendedName>
</protein>
<dbReference type="PRINTS" id="PR00698">
    <property type="entry name" value="TMPROTEINSRG"/>
</dbReference>
<feature type="transmembrane region" description="Helical" evidence="6">
    <location>
        <begin position="247"/>
        <end position="265"/>
    </location>
</feature>
<keyword evidence="5 6" id="KW-0472">Membrane</keyword>
<dbReference type="InterPro" id="IPR051119">
    <property type="entry name" value="Nematode_SR-like"/>
</dbReference>
<keyword evidence="8" id="KW-1185">Reference proteome</keyword>
<dbReference type="SUPFAM" id="SSF81321">
    <property type="entry name" value="Family A G protein-coupled receptor-like"/>
    <property type="match status" value="1"/>
</dbReference>
<evidence type="ECO:0000256" key="6">
    <source>
        <dbReference type="RuleBase" id="RU280813"/>
    </source>
</evidence>
<feature type="transmembrane region" description="Helical" evidence="6">
    <location>
        <begin position="156"/>
        <end position="183"/>
    </location>
</feature>
<dbReference type="InterPro" id="IPR000609">
    <property type="entry name" value="7TM_GPCR_serpentine_rcpt_Srg"/>
</dbReference>
<dbReference type="Proteomes" id="UP001152747">
    <property type="component" value="Unassembled WGS sequence"/>
</dbReference>
<sequence>MSAENHSDAENDPYFITCNPDYDTTIEIFKFVFQAAYIFVAAVLHYLILRTVLWKNREEFVGNSFFSIYAADSIVSFAILLLDGFVNRPLMFIPPLCSIFAPIFAYPNLFWKLVMILSNYLKAAKSMTQIFMSFNRMTCAVWPLEYLQMWRNRVKFALLTIFITPVGAIFNLVVSRILIASIYGGFRNNYIRKISWASLPFQHLIFILVAIFFTIICTIIAVYALLMLKSSTNSVKGAERSLCIANIILSIGFICAAGAQAAIVFCSFCQGFLLFMIHIWCIDFLNVSSPLVMLFVSKHFRAKVLGFKTAKVFMQSK</sequence>
<dbReference type="AlphaFoldDB" id="A0A9P1ID81"/>
<reference evidence="7" key="1">
    <citation type="submission" date="2022-11" db="EMBL/GenBank/DDBJ databases">
        <authorList>
            <person name="Kikuchi T."/>
        </authorList>
    </citation>
    <scope>NUCLEOTIDE SEQUENCE</scope>
    <source>
        <strain evidence="7">PS1010</strain>
    </source>
</reference>
<evidence type="ECO:0000256" key="2">
    <source>
        <dbReference type="ARBA" id="ARBA00005692"/>
    </source>
</evidence>
<comment type="caution">
    <text evidence="7">The sequence shown here is derived from an EMBL/GenBank/DDBJ whole genome shotgun (WGS) entry which is preliminary data.</text>
</comment>
<evidence type="ECO:0000256" key="1">
    <source>
        <dbReference type="ARBA" id="ARBA00004141"/>
    </source>
</evidence>
<feature type="transmembrane region" description="Helical" evidence="6">
    <location>
        <begin position="271"/>
        <end position="296"/>
    </location>
</feature>
<comment type="subcellular location">
    <subcellularLocation>
        <location evidence="1">Membrane</location>
        <topology evidence="1">Multi-pass membrane protein</topology>
    </subcellularLocation>
</comment>
<dbReference type="GO" id="GO:0007606">
    <property type="term" value="P:sensory perception of chemical stimulus"/>
    <property type="evidence" value="ECO:0007669"/>
    <property type="project" value="UniProtKB-UniRule"/>
</dbReference>
<keyword evidence="4 6" id="KW-1133">Transmembrane helix</keyword>
<feature type="transmembrane region" description="Helical" evidence="6">
    <location>
        <begin position="31"/>
        <end position="53"/>
    </location>
</feature>
<dbReference type="Pfam" id="PF02118">
    <property type="entry name" value="Srg"/>
    <property type="match status" value="1"/>
</dbReference>
<evidence type="ECO:0000313" key="7">
    <source>
        <dbReference type="EMBL" id="CAI5442951.1"/>
    </source>
</evidence>
<feature type="transmembrane region" description="Helical" evidence="6">
    <location>
        <begin position="65"/>
        <end position="86"/>
    </location>
</feature>
<dbReference type="PANTHER" id="PTHR31627">
    <property type="entry name" value="SERPENTINE RECEPTOR CLASS GAMMA-RELATED"/>
    <property type="match status" value="1"/>
</dbReference>
<accession>A0A9P1ID81</accession>
<evidence type="ECO:0000256" key="3">
    <source>
        <dbReference type="ARBA" id="ARBA00022692"/>
    </source>
</evidence>
<evidence type="ECO:0000256" key="4">
    <source>
        <dbReference type="ARBA" id="ARBA00022989"/>
    </source>
</evidence>
<comment type="similarity">
    <text evidence="2 6">Belongs to the nematode receptor-like protein srg family.</text>
</comment>
<proteinExistence type="inferred from homology"/>
<dbReference type="Gene3D" id="1.20.1070.10">
    <property type="entry name" value="Rhodopsin 7-helix transmembrane proteins"/>
    <property type="match status" value="1"/>
</dbReference>
<feature type="transmembrane region" description="Helical" evidence="6">
    <location>
        <begin position="203"/>
        <end position="226"/>
    </location>
</feature>